<gene>
    <name evidence="8" type="ORF">EOJ36_08785</name>
</gene>
<sequence length="428" mass="46128">MAIAGFLTILFFLVAIISKRISVITALVLIPIASALIMGIPVKELGPMMLDGIKQVAPTGIMLVFAVLYFAIMLDVGLFDPVIRRLLKIVGGDPLKVILGTAILTMLVHLDGDGTATFMIVISAFLPLYERLQIKKVYLAGIVALAVGPIHLVPWSGTSARAISTLQTDATHIFNPNLIPILGGILWVLFVAYFWGKKERARLGIQEFFGEEVDLKAEPNFKRPRLIWFNALLTITLIFLLIKGFWPTPVLFLVGAMLALIINFPNLSTQSQVLKSHGTNIFSVSSMIFAAGIFSGILTGSKMIEAMATAMVEAVPAAHANWIPTLTALTSVPASLLFTPDAYYFGVVPVLAKTVSSFGMDALQIGRAALLGQMTVGFPISPLTASTFLLISLTKVELGEHQKNTFLWAVGTSVVMTIFALLAGSLTI</sequence>
<feature type="transmembrane region" description="Helical" evidence="6">
    <location>
        <begin position="59"/>
        <end position="79"/>
    </location>
</feature>
<evidence type="ECO:0000256" key="6">
    <source>
        <dbReference type="SAM" id="Phobius"/>
    </source>
</evidence>
<evidence type="ECO:0000256" key="2">
    <source>
        <dbReference type="ARBA" id="ARBA00022448"/>
    </source>
</evidence>
<feature type="transmembrane region" description="Helical" evidence="6">
    <location>
        <begin position="114"/>
        <end position="130"/>
    </location>
</feature>
<feature type="transmembrane region" description="Helical" evidence="6">
    <location>
        <begin position="406"/>
        <end position="426"/>
    </location>
</feature>
<dbReference type="AlphaFoldDB" id="A0A437PNY9"/>
<keyword evidence="9" id="KW-1185">Reference proteome</keyword>
<dbReference type="GO" id="GO:0015137">
    <property type="term" value="F:citrate transmembrane transporter activity"/>
    <property type="evidence" value="ECO:0007669"/>
    <property type="project" value="InterPro"/>
</dbReference>
<feature type="transmembrane region" description="Helical" evidence="6">
    <location>
        <begin position="177"/>
        <end position="196"/>
    </location>
</feature>
<reference evidence="8 9" key="1">
    <citation type="submission" date="2019-01" db="EMBL/GenBank/DDBJ databases">
        <authorList>
            <person name="Chen W.-M."/>
        </authorList>
    </citation>
    <scope>NUCLEOTIDE SEQUENCE [LARGE SCALE GENOMIC DNA]</scope>
    <source>
        <strain evidence="8 9">FSY-15</strain>
    </source>
</reference>
<organism evidence="8 9">
    <name type="scientific">Sandaracinomonas limnophila</name>
    <dbReference type="NCBI Taxonomy" id="1862386"/>
    <lineage>
        <taxon>Bacteria</taxon>
        <taxon>Pseudomonadati</taxon>
        <taxon>Bacteroidota</taxon>
        <taxon>Cytophagia</taxon>
        <taxon>Cytophagales</taxon>
        <taxon>Flectobacillaceae</taxon>
        <taxon>Sandaracinomonas</taxon>
    </lineage>
</organism>
<comment type="subcellular location">
    <subcellularLocation>
        <location evidence="1">Membrane</location>
        <topology evidence="1">Multi-pass membrane protein</topology>
    </subcellularLocation>
</comment>
<dbReference type="Pfam" id="PF03600">
    <property type="entry name" value="CitMHS"/>
    <property type="match status" value="1"/>
</dbReference>
<comment type="caution">
    <text evidence="8">The sequence shown here is derived from an EMBL/GenBank/DDBJ whole genome shotgun (WGS) entry which is preliminary data.</text>
</comment>
<keyword evidence="2" id="KW-0813">Transport</keyword>
<accession>A0A437PNY9</accession>
<name>A0A437PNY9_9BACT</name>
<dbReference type="InterPro" id="IPR004680">
    <property type="entry name" value="Cit_transptr-like_dom"/>
</dbReference>
<evidence type="ECO:0000259" key="7">
    <source>
        <dbReference type="Pfam" id="PF03600"/>
    </source>
</evidence>
<evidence type="ECO:0000313" key="9">
    <source>
        <dbReference type="Proteomes" id="UP000282832"/>
    </source>
</evidence>
<proteinExistence type="predicted"/>
<feature type="transmembrane region" description="Helical" evidence="6">
    <location>
        <begin position="226"/>
        <end position="242"/>
    </location>
</feature>
<evidence type="ECO:0000256" key="5">
    <source>
        <dbReference type="ARBA" id="ARBA00023136"/>
    </source>
</evidence>
<keyword evidence="4 6" id="KW-1133">Transmembrane helix</keyword>
<dbReference type="OrthoDB" id="5329450at2"/>
<dbReference type="RefSeq" id="WP_127804474.1">
    <property type="nucleotide sequence ID" value="NZ_SACY01000004.1"/>
</dbReference>
<feature type="transmembrane region" description="Helical" evidence="6">
    <location>
        <begin position="279"/>
        <end position="298"/>
    </location>
</feature>
<dbReference type="InterPro" id="IPR014738">
    <property type="entry name" value="Citrate_transporter"/>
</dbReference>
<protein>
    <submittedName>
        <fullName evidence="8">Citrate transporter</fullName>
    </submittedName>
</protein>
<evidence type="ECO:0000256" key="1">
    <source>
        <dbReference type="ARBA" id="ARBA00004141"/>
    </source>
</evidence>
<evidence type="ECO:0000313" key="8">
    <source>
        <dbReference type="EMBL" id="RVU24012.1"/>
    </source>
</evidence>
<dbReference type="Proteomes" id="UP000282832">
    <property type="component" value="Unassembled WGS sequence"/>
</dbReference>
<feature type="domain" description="Citrate transporter-like" evidence="7">
    <location>
        <begin position="14"/>
        <end position="370"/>
    </location>
</feature>
<feature type="transmembrane region" description="Helical" evidence="6">
    <location>
        <begin position="248"/>
        <end position="267"/>
    </location>
</feature>
<evidence type="ECO:0000256" key="4">
    <source>
        <dbReference type="ARBA" id="ARBA00022989"/>
    </source>
</evidence>
<keyword evidence="3 6" id="KW-0812">Transmembrane</keyword>
<keyword evidence="5 6" id="KW-0472">Membrane</keyword>
<feature type="transmembrane region" description="Helical" evidence="6">
    <location>
        <begin position="86"/>
        <end position="108"/>
    </location>
</feature>
<dbReference type="GO" id="GO:0016020">
    <property type="term" value="C:membrane"/>
    <property type="evidence" value="ECO:0007669"/>
    <property type="project" value="UniProtKB-SubCell"/>
</dbReference>
<evidence type="ECO:0000256" key="3">
    <source>
        <dbReference type="ARBA" id="ARBA00022692"/>
    </source>
</evidence>
<feature type="transmembrane region" description="Helical" evidence="6">
    <location>
        <begin position="137"/>
        <end position="157"/>
    </location>
</feature>
<dbReference type="EMBL" id="SACY01000004">
    <property type="protein sequence ID" value="RVU24012.1"/>
    <property type="molecule type" value="Genomic_DNA"/>
</dbReference>
<feature type="transmembrane region" description="Helical" evidence="6">
    <location>
        <begin position="375"/>
        <end position="394"/>
    </location>
</feature>
<dbReference type="NCBIfam" id="TIGR00784">
    <property type="entry name" value="citMHS"/>
    <property type="match status" value="1"/>
</dbReference>